<protein>
    <recommendedName>
        <fullName evidence="7">Transmembrane 9 superfamily member</fullName>
    </recommendedName>
</protein>
<reference evidence="8 9" key="1">
    <citation type="journal article" date="2018" name="BMC Genomics">
        <title>Genomic comparison of Trypanosoma conorhini and Trypanosoma rangeli to Trypanosoma cruzi strains of high and low virulence.</title>
        <authorList>
            <person name="Bradwell K.R."/>
            <person name="Koparde V.N."/>
            <person name="Matveyev A.V."/>
            <person name="Serrano M.G."/>
            <person name="Alves J.M."/>
            <person name="Parikh H."/>
            <person name="Huang B."/>
            <person name="Lee V."/>
            <person name="Espinosa-Alvarez O."/>
            <person name="Ortiz P.A."/>
            <person name="Costa-Martins A.G."/>
            <person name="Teixeira M.M."/>
            <person name="Buck G.A."/>
        </authorList>
    </citation>
    <scope>NUCLEOTIDE SEQUENCE [LARGE SCALE GENOMIC DNA]</scope>
    <source>
        <strain evidence="8 9">025E</strain>
    </source>
</reference>
<dbReference type="GeneID" id="40317075"/>
<evidence type="ECO:0000256" key="2">
    <source>
        <dbReference type="ARBA" id="ARBA00005227"/>
    </source>
</evidence>
<dbReference type="Pfam" id="PF02990">
    <property type="entry name" value="EMP70"/>
    <property type="match status" value="1"/>
</dbReference>
<dbReference type="GO" id="GO:0016020">
    <property type="term" value="C:membrane"/>
    <property type="evidence" value="ECO:0007669"/>
    <property type="project" value="UniProtKB-SubCell"/>
</dbReference>
<feature type="transmembrane region" description="Helical" evidence="7">
    <location>
        <begin position="448"/>
        <end position="471"/>
    </location>
</feature>
<organism evidence="8 9">
    <name type="scientific">Trypanosoma conorhini</name>
    <dbReference type="NCBI Taxonomy" id="83891"/>
    <lineage>
        <taxon>Eukaryota</taxon>
        <taxon>Discoba</taxon>
        <taxon>Euglenozoa</taxon>
        <taxon>Kinetoplastea</taxon>
        <taxon>Metakinetoplastina</taxon>
        <taxon>Trypanosomatida</taxon>
        <taxon>Trypanosomatidae</taxon>
        <taxon>Trypanosoma</taxon>
    </lineage>
</organism>
<dbReference type="PANTHER" id="PTHR10766">
    <property type="entry name" value="TRANSMEMBRANE 9 SUPERFAMILY PROTEIN"/>
    <property type="match status" value="1"/>
</dbReference>
<feature type="transmembrane region" description="Helical" evidence="7">
    <location>
        <begin position="418"/>
        <end position="436"/>
    </location>
</feature>
<evidence type="ECO:0000256" key="3">
    <source>
        <dbReference type="ARBA" id="ARBA00022692"/>
    </source>
</evidence>
<feature type="transmembrane region" description="Helical" evidence="7">
    <location>
        <begin position="505"/>
        <end position="531"/>
    </location>
</feature>
<dbReference type="InterPro" id="IPR004240">
    <property type="entry name" value="EMP70"/>
</dbReference>
<evidence type="ECO:0000256" key="4">
    <source>
        <dbReference type="ARBA" id="ARBA00022729"/>
    </source>
</evidence>
<keyword evidence="3 7" id="KW-0812">Transmembrane</keyword>
<comment type="caution">
    <text evidence="8">The sequence shown here is derived from an EMBL/GenBank/DDBJ whole genome shotgun (WGS) entry which is preliminary data.</text>
</comment>
<gene>
    <name evidence="8" type="ORF">Tco025E_03464</name>
</gene>
<name>A0A422PV82_9TRYP</name>
<dbReference type="EMBL" id="MKKU01000152">
    <property type="protein sequence ID" value="RNF21623.1"/>
    <property type="molecule type" value="Genomic_DNA"/>
</dbReference>
<evidence type="ECO:0000313" key="9">
    <source>
        <dbReference type="Proteomes" id="UP000284403"/>
    </source>
</evidence>
<keyword evidence="4 7" id="KW-0732">Signal</keyword>
<dbReference type="GO" id="GO:0072657">
    <property type="term" value="P:protein localization to membrane"/>
    <property type="evidence" value="ECO:0007669"/>
    <property type="project" value="TreeGrafter"/>
</dbReference>
<feature type="transmembrane region" description="Helical" evidence="7">
    <location>
        <begin position="572"/>
        <end position="596"/>
    </location>
</feature>
<dbReference type="GO" id="GO:0005737">
    <property type="term" value="C:cytoplasm"/>
    <property type="evidence" value="ECO:0007669"/>
    <property type="project" value="UniProtKB-ARBA"/>
</dbReference>
<evidence type="ECO:0000256" key="1">
    <source>
        <dbReference type="ARBA" id="ARBA00004141"/>
    </source>
</evidence>
<feature type="transmembrane region" description="Helical" evidence="7">
    <location>
        <begin position="349"/>
        <end position="376"/>
    </location>
</feature>
<dbReference type="OrthoDB" id="1666796at2759"/>
<comment type="similarity">
    <text evidence="2 7">Belongs to the nonaspanin (TM9SF) (TC 9.A.2) family.</text>
</comment>
<dbReference type="PANTHER" id="PTHR10766:SF111">
    <property type="entry name" value="TRANSMEMBRANE 9 SUPERFAMILY MEMBER 2"/>
    <property type="match status" value="1"/>
</dbReference>
<accession>A0A422PV82</accession>
<comment type="subcellular location">
    <subcellularLocation>
        <location evidence="1">Membrane</location>
        <topology evidence="1">Multi-pass membrane protein</topology>
    </subcellularLocation>
</comment>
<feature type="transmembrane region" description="Helical" evidence="7">
    <location>
        <begin position="537"/>
        <end position="565"/>
    </location>
</feature>
<feature type="transmembrane region" description="Helical" evidence="7">
    <location>
        <begin position="382"/>
        <end position="406"/>
    </location>
</feature>
<proteinExistence type="inferred from homology"/>
<evidence type="ECO:0000256" key="5">
    <source>
        <dbReference type="ARBA" id="ARBA00022989"/>
    </source>
</evidence>
<evidence type="ECO:0000256" key="6">
    <source>
        <dbReference type="ARBA" id="ARBA00023136"/>
    </source>
</evidence>
<keyword evidence="6 7" id="KW-0472">Membrane</keyword>
<feature type="signal peptide" evidence="7">
    <location>
        <begin position="1"/>
        <end position="26"/>
    </location>
</feature>
<dbReference type="Proteomes" id="UP000284403">
    <property type="component" value="Unassembled WGS sequence"/>
</dbReference>
<dbReference type="RefSeq" id="XP_029229597.1">
    <property type="nucleotide sequence ID" value="XM_029370382.1"/>
</dbReference>
<evidence type="ECO:0000256" key="7">
    <source>
        <dbReference type="RuleBase" id="RU363079"/>
    </source>
</evidence>
<keyword evidence="5 7" id="KW-1133">Transmembrane helix</keyword>
<sequence length="647" mass="72855">MWVSRAVWAVLLAAVAMMTAPLVVDAFYIPGVQPKYYAEGEMVPFMVNSLRSLKVLFPQSYYKLPFCAPKTLETKAEAIGEVIWGDYIQNSLYSVQMKENSTCTRLPGCDVEENNRDIRNKIGMLEKYIERGYRGFMNIDNLPVFGDALPGYLAPCRAKLKDMQYTYYRGYPLGVPRMCVGKTLINNHLDFVIEYNTAPGDSEKFMVVGLRATPYSIKHESNASSCNKAMKFRKGEMKVLTTDDVRAGAKVYWTYSVTWQPSTVLWATRWDAYLHSSIADSSATFHWLYVCSSLLIVLLCATAVATVLMRALHKDFNRYNSPDPDDNQEETGWKLVHADVFRVPNRAPLLAALAGNGFQVLAMFTGVLLFALLGFLSPARRGALLTAIILLFVFMSVVAGYVCGFLLKYFNCREWRHVFFCGCAFPGTILIIYAFANTINWAHGSTDTVSFSVLLTIFSLWLLISLPLTVLGASFSFRQEPLTNPVRVGRLAREIPPQVWANSPAFLYTIPPIFPLFAIILELNFVLQALWAGQVYYVFGFLALVFLLWVAIAALVTVFHLYYVLCYENHQWWWISFILPGGLGIHVFLYSIYFYATQLAISSFASTLLYFMYMGLLSYAYGLAAGAVGLVSGICFVRKIYGSIKVD</sequence>
<keyword evidence="9" id="KW-1185">Reference proteome</keyword>
<feature type="transmembrane region" description="Helical" evidence="7">
    <location>
        <begin position="616"/>
        <end position="637"/>
    </location>
</feature>
<feature type="transmembrane region" description="Helical" evidence="7">
    <location>
        <begin position="287"/>
        <end position="309"/>
    </location>
</feature>
<dbReference type="AlphaFoldDB" id="A0A422PV82"/>
<evidence type="ECO:0000313" key="8">
    <source>
        <dbReference type="EMBL" id="RNF21623.1"/>
    </source>
</evidence>
<feature type="chain" id="PRO_5018818468" description="Transmembrane 9 superfamily member" evidence="7">
    <location>
        <begin position="27"/>
        <end position="647"/>
    </location>
</feature>